<evidence type="ECO:0000256" key="8">
    <source>
        <dbReference type="ARBA" id="ARBA00022741"/>
    </source>
</evidence>
<protein>
    <recommendedName>
        <fullName evidence="5 15">Phosphoribosylformylglycinamidine cyclo-ligase</fullName>
        <ecNumber evidence="4 15">6.3.3.1</ecNumber>
    </recommendedName>
    <alternativeName>
        <fullName evidence="12 15">AIR synthase</fullName>
    </alternativeName>
    <alternativeName>
        <fullName evidence="13 15">AIRS</fullName>
    </alternativeName>
    <alternativeName>
        <fullName evidence="11 15">Phosphoribosyl-aminoimidazole synthetase</fullName>
    </alternativeName>
</protein>
<evidence type="ECO:0000259" key="17">
    <source>
        <dbReference type="Pfam" id="PF02769"/>
    </source>
</evidence>
<dbReference type="GO" id="GO:0005524">
    <property type="term" value="F:ATP binding"/>
    <property type="evidence" value="ECO:0007669"/>
    <property type="project" value="UniProtKB-KW"/>
</dbReference>
<dbReference type="PANTHER" id="PTHR10520:SF12">
    <property type="entry name" value="TRIFUNCTIONAL PURINE BIOSYNTHETIC PROTEIN ADENOSINE-3"/>
    <property type="match status" value="1"/>
</dbReference>
<dbReference type="HAMAP" id="MF_00741">
    <property type="entry name" value="AIRS"/>
    <property type="match status" value="1"/>
</dbReference>
<keyword evidence="6 15" id="KW-0963">Cytoplasm</keyword>
<reference evidence="18" key="1">
    <citation type="journal article" date="2020" name="mSystems">
        <title>Genome- and Community-Level Interaction Insights into Carbon Utilization and Element Cycling Functions of Hydrothermarchaeota in Hydrothermal Sediment.</title>
        <authorList>
            <person name="Zhou Z."/>
            <person name="Liu Y."/>
            <person name="Xu W."/>
            <person name="Pan J."/>
            <person name="Luo Z.H."/>
            <person name="Li M."/>
        </authorList>
    </citation>
    <scope>NUCLEOTIDE SEQUENCE [LARGE SCALE GENOMIC DNA]</scope>
    <source>
        <strain evidence="18">SpSt-906</strain>
    </source>
</reference>
<dbReference type="Gene3D" id="3.90.650.10">
    <property type="entry name" value="PurM-like C-terminal domain"/>
    <property type="match status" value="1"/>
</dbReference>
<dbReference type="Pfam" id="PF00586">
    <property type="entry name" value="AIRS"/>
    <property type="match status" value="1"/>
</dbReference>
<evidence type="ECO:0000256" key="12">
    <source>
        <dbReference type="ARBA" id="ARBA00032931"/>
    </source>
</evidence>
<proteinExistence type="inferred from homology"/>
<evidence type="ECO:0000256" key="2">
    <source>
        <dbReference type="ARBA" id="ARBA00004686"/>
    </source>
</evidence>
<evidence type="ECO:0000256" key="15">
    <source>
        <dbReference type="HAMAP-Rule" id="MF_00741"/>
    </source>
</evidence>
<comment type="caution">
    <text evidence="18">The sequence shown here is derived from an EMBL/GenBank/DDBJ whole genome shotgun (WGS) entry which is preliminary data.</text>
</comment>
<evidence type="ECO:0000259" key="16">
    <source>
        <dbReference type="Pfam" id="PF00586"/>
    </source>
</evidence>
<evidence type="ECO:0000256" key="3">
    <source>
        <dbReference type="ARBA" id="ARBA00010280"/>
    </source>
</evidence>
<evidence type="ECO:0000256" key="10">
    <source>
        <dbReference type="ARBA" id="ARBA00022840"/>
    </source>
</evidence>
<sequence>MSLSYKDSGVDIDRLSLIKKGIARKAKKTFSSAVLSEIGLFGSLFALKGYKNPVLVSSVDGVGTKILVARMMKRHNTIGECLVNHCVNDILTLGAKPLFFLDYLAFSQVEDWIIEEIFSGLRRACQRNSLSLVGGEIAQLPGIYPEGVYDLVGFIVGVVEKGKEISGKGIKEGDLVIGLPSNGLHTNGYSLARKVLLEEKGFGLKDKPFPLKRNLGEELLRVHKSYLKEVSPYLPLVKGIAHITGGGFKENIRRILPQGVSVVIEKRSWQIPEIFRLIQDAGKIPDEEMYRVFNMGIGLVLFLSKENLKRIRIRGARVIGEVKKGDREVFIQ</sequence>
<accession>A0A7C3UYN8</accession>
<evidence type="ECO:0000256" key="7">
    <source>
        <dbReference type="ARBA" id="ARBA00022598"/>
    </source>
</evidence>
<dbReference type="EC" id="6.3.3.1" evidence="4 15"/>
<keyword evidence="8 15" id="KW-0547">Nucleotide-binding</keyword>
<keyword evidence="10 15" id="KW-0067">ATP-binding</keyword>
<dbReference type="EMBL" id="DTMQ01000027">
    <property type="protein sequence ID" value="HGE99246.1"/>
    <property type="molecule type" value="Genomic_DNA"/>
</dbReference>
<evidence type="ECO:0000256" key="13">
    <source>
        <dbReference type="ARBA" id="ARBA00033093"/>
    </source>
</evidence>
<evidence type="ECO:0000256" key="5">
    <source>
        <dbReference type="ARBA" id="ARBA00020367"/>
    </source>
</evidence>
<dbReference type="GO" id="GO:0004641">
    <property type="term" value="F:phosphoribosylformylglycinamidine cyclo-ligase activity"/>
    <property type="evidence" value="ECO:0007669"/>
    <property type="project" value="UniProtKB-UniRule"/>
</dbReference>
<comment type="subcellular location">
    <subcellularLocation>
        <location evidence="1 15">Cytoplasm</location>
    </subcellularLocation>
</comment>
<dbReference type="GO" id="GO:0006189">
    <property type="term" value="P:'de novo' IMP biosynthetic process"/>
    <property type="evidence" value="ECO:0007669"/>
    <property type="project" value="UniProtKB-UniRule"/>
</dbReference>
<evidence type="ECO:0000256" key="1">
    <source>
        <dbReference type="ARBA" id="ARBA00004496"/>
    </source>
</evidence>
<organism evidence="18">
    <name type="scientific">candidate division WOR-3 bacterium</name>
    <dbReference type="NCBI Taxonomy" id="2052148"/>
    <lineage>
        <taxon>Bacteria</taxon>
        <taxon>Bacteria division WOR-3</taxon>
    </lineage>
</organism>
<feature type="domain" description="PurM-like C-terminal" evidence="17">
    <location>
        <begin position="171"/>
        <end position="330"/>
    </location>
</feature>
<evidence type="ECO:0000256" key="11">
    <source>
        <dbReference type="ARBA" id="ARBA00031908"/>
    </source>
</evidence>
<gene>
    <name evidence="15" type="primary">purM</name>
    <name evidence="18" type="ORF">ENX07_04155</name>
</gene>
<dbReference type="PANTHER" id="PTHR10520">
    <property type="entry name" value="TRIFUNCTIONAL PURINE BIOSYNTHETIC PROTEIN ADENOSINE-3-RELATED"/>
    <property type="match status" value="1"/>
</dbReference>
<dbReference type="GO" id="GO:0005829">
    <property type="term" value="C:cytosol"/>
    <property type="evidence" value="ECO:0007669"/>
    <property type="project" value="TreeGrafter"/>
</dbReference>
<dbReference type="InterPro" id="IPR010918">
    <property type="entry name" value="PurM-like_C_dom"/>
</dbReference>
<evidence type="ECO:0000256" key="14">
    <source>
        <dbReference type="ARBA" id="ARBA00049057"/>
    </source>
</evidence>
<keyword evidence="9 15" id="KW-0658">Purine biosynthesis</keyword>
<dbReference type="Gene3D" id="3.30.1330.10">
    <property type="entry name" value="PurM-like, N-terminal domain"/>
    <property type="match status" value="1"/>
</dbReference>
<dbReference type="UniPathway" id="UPA00074">
    <property type="reaction ID" value="UER00129"/>
</dbReference>
<dbReference type="InterPro" id="IPR036921">
    <property type="entry name" value="PurM-like_N_sf"/>
</dbReference>
<evidence type="ECO:0000256" key="9">
    <source>
        <dbReference type="ARBA" id="ARBA00022755"/>
    </source>
</evidence>
<comment type="pathway">
    <text evidence="2 15">Purine metabolism; IMP biosynthesis via de novo pathway; 5-amino-1-(5-phospho-D-ribosyl)imidazole from N(2)-formyl-N(1)-(5-phospho-D-ribosyl)glycinamide: step 2/2.</text>
</comment>
<comment type="catalytic activity">
    <reaction evidence="14 15">
        <text>2-formamido-N(1)-(5-O-phospho-beta-D-ribosyl)acetamidine + ATP = 5-amino-1-(5-phospho-beta-D-ribosyl)imidazole + ADP + phosphate + H(+)</text>
        <dbReference type="Rhea" id="RHEA:23032"/>
        <dbReference type="ChEBI" id="CHEBI:15378"/>
        <dbReference type="ChEBI" id="CHEBI:30616"/>
        <dbReference type="ChEBI" id="CHEBI:43474"/>
        <dbReference type="ChEBI" id="CHEBI:137981"/>
        <dbReference type="ChEBI" id="CHEBI:147287"/>
        <dbReference type="ChEBI" id="CHEBI:456216"/>
        <dbReference type="EC" id="6.3.3.1"/>
    </reaction>
</comment>
<dbReference type="CDD" id="cd02196">
    <property type="entry name" value="PurM"/>
    <property type="match status" value="1"/>
</dbReference>
<dbReference type="SUPFAM" id="SSF55326">
    <property type="entry name" value="PurM N-terminal domain-like"/>
    <property type="match status" value="1"/>
</dbReference>
<feature type="domain" description="PurM-like N-terminal" evidence="16">
    <location>
        <begin position="54"/>
        <end position="159"/>
    </location>
</feature>
<dbReference type="Pfam" id="PF02769">
    <property type="entry name" value="AIRS_C"/>
    <property type="match status" value="1"/>
</dbReference>
<dbReference type="InterPro" id="IPR036676">
    <property type="entry name" value="PurM-like_C_sf"/>
</dbReference>
<keyword evidence="7 15" id="KW-0436">Ligase</keyword>
<dbReference type="NCBIfam" id="TIGR00878">
    <property type="entry name" value="purM"/>
    <property type="match status" value="1"/>
</dbReference>
<name>A0A7C3UYN8_UNCW3</name>
<evidence type="ECO:0000256" key="6">
    <source>
        <dbReference type="ARBA" id="ARBA00022490"/>
    </source>
</evidence>
<evidence type="ECO:0000256" key="4">
    <source>
        <dbReference type="ARBA" id="ARBA00013047"/>
    </source>
</evidence>
<dbReference type="GO" id="GO:0046084">
    <property type="term" value="P:adenine biosynthetic process"/>
    <property type="evidence" value="ECO:0007669"/>
    <property type="project" value="TreeGrafter"/>
</dbReference>
<comment type="similarity">
    <text evidence="3 15">Belongs to the AIR synthase family.</text>
</comment>
<dbReference type="SUPFAM" id="SSF56042">
    <property type="entry name" value="PurM C-terminal domain-like"/>
    <property type="match status" value="1"/>
</dbReference>
<dbReference type="GO" id="GO:0004637">
    <property type="term" value="F:phosphoribosylamine-glycine ligase activity"/>
    <property type="evidence" value="ECO:0007669"/>
    <property type="project" value="TreeGrafter"/>
</dbReference>
<evidence type="ECO:0000313" key="18">
    <source>
        <dbReference type="EMBL" id="HGE99246.1"/>
    </source>
</evidence>
<dbReference type="InterPro" id="IPR004733">
    <property type="entry name" value="PurM_cligase"/>
</dbReference>
<dbReference type="FunFam" id="3.90.650.10:FF:000011">
    <property type="entry name" value="Phosphoribosylformylglycinamidine cyclo-ligase"/>
    <property type="match status" value="1"/>
</dbReference>
<dbReference type="InterPro" id="IPR016188">
    <property type="entry name" value="PurM-like_N"/>
</dbReference>
<dbReference type="AlphaFoldDB" id="A0A7C3UYN8"/>